<sequence>ARIMILNLVIVCLLASTFAWKEDQQRETCFPRTEIMTVTRTKVTPVYEDVTSYYDPGYISDITDVVMKTTTWVQVMQVTVGQQPIVYTHTSYVTLPSYVSSVSTVTAVDYEYLSTKKIVTEVKTVDDTITHTEIEPIQVTVTSTFTDIIYNTEEYIGYPPAPVNDYAIATVPVYGPVPAAPAYDFTSTPVQAPVDEYVPIQEVPAVDYVPVVFPVADNPLNQESVSSLPGKTFEEEHKEATEDNMEMIADDSVLPTTTEEPLPLFDIRAFSRHARDVAYPPAADYLSNPVAVYDSYANDAYVPSLELPVVDYAPAAALPLEPVPGDYAHAYHKPLVITFTSYITADIYASTVTVTSFSPADYSEVTICPMQPVGDIVQQALITTYYETNSVTQTSFQTVPVTEYIYKVVPYTSLSYQTVPIAAPVVNIPYGQAPATENLYKTLTFTEVSEEVQTLTSVTYKTTPVFDVTYTTVPVIETTYQLLPSTGYVQNDPVVETLPVELLELGKFGKFKKLLKNLFFHKKLF</sequence>
<keyword evidence="3" id="KW-1185">Reference proteome</keyword>
<keyword evidence="1" id="KW-0732">Signal</keyword>
<feature type="chain" id="PRO_5043004231" description="Zonadhesin" evidence="1">
    <location>
        <begin position="20"/>
        <end position="525"/>
    </location>
</feature>
<dbReference type="AlphaFoldDB" id="A0AAN8WDJ2"/>
<protein>
    <recommendedName>
        <fullName evidence="4">Zonadhesin</fullName>
    </recommendedName>
</protein>
<evidence type="ECO:0008006" key="4">
    <source>
        <dbReference type="Google" id="ProtNLM"/>
    </source>
</evidence>
<evidence type="ECO:0000313" key="2">
    <source>
        <dbReference type="EMBL" id="KAK7056535.1"/>
    </source>
</evidence>
<evidence type="ECO:0000256" key="1">
    <source>
        <dbReference type="SAM" id="SignalP"/>
    </source>
</evidence>
<feature type="signal peptide" evidence="1">
    <location>
        <begin position="1"/>
        <end position="19"/>
    </location>
</feature>
<proteinExistence type="predicted"/>
<accession>A0AAN8WDJ2</accession>
<feature type="non-terminal residue" evidence="2">
    <location>
        <position position="1"/>
    </location>
</feature>
<comment type="caution">
    <text evidence="2">The sequence shown here is derived from an EMBL/GenBank/DDBJ whole genome shotgun (WGS) entry which is preliminary data.</text>
</comment>
<name>A0AAN8WDJ2_HALRR</name>
<dbReference type="Proteomes" id="UP001381693">
    <property type="component" value="Unassembled WGS sequence"/>
</dbReference>
<organism evidence="2 3">
    <name type="scientific">Halocaridina rubra</name>
    <name type="common">Hawaiian red shrimp</name>
    <dbReference type="NCBI Taxonomy" id="373956"/>
    <lineage>
        <taxon>Eukaryota</taxon>
        <taxon>Metazoa</taxon>
        <taxon>Ecdysozoa</taxon>
        <taxon>Arthropoda</taxon>
        <taxon>Crustacea</taxon>
        <taxon>Multicrustacea</taxon>
        <taxon>Malacostraca</taxon>
        <taxon>Eumalacostraca</taxon>
        <taxon>Eucarida</taxon>
        <taxon>Decapoda</taxon>
        <taxon>Pleocyemata</taxon>
        <taxon>Caridea</taxon>
        <taxon>Atyoidea</taxon>
        <taxon>Atyidae</taxon>
        <taxon>Halocaridina</taxon>
    </lineage>
</organism>
<reference evidence="2 3" key="1">
    <citation type="submission" date="2023-11" db="EMBL/GenBank/DDBJ databases">
        <title>Halocaridina rubra genome assembly.</title>
        <authorList>
            <person name="Smith C."/>
        </authorList>
    </citation>
    <scope>NUCLEOTIDE SEQUENCE [LARGE SCALE GENOMIC DNA]</scope>
    <source>
        <strain evidence="2">EP-1</strain>
        <tissue evidence="2">Whole</tissue>
    </source>
</reference>
<dbReference type="EMBL" id="JAXCGZ010021230">
    <property type="protein sequence ID" value="KAK7056535.1"/>
    <property type="molecule type" value="Genomic_DNA"/>
</dbReference>
<gene>
    <name evidence="2" type="ORF">SK128_006262</name>
</gene>
<evidence type="ECO:0000313" key="3">
    <source>
        <dbReference type="Proteomes" id="UP001381693"/>
    </source>
</evidence>